<evidence type="ECO:0000256" key="5">
    <source>
        <dbReference type="SAM" id="Phobius"/>
    </source>
</evidence>
<dbReference type="Pfam" id="PF07690">
    <property type="entry name" value="MFS_1"/>
    <property type="match status" value="1"/>
</dbReference>
<dbReference type="Gene3D" id="1.20.1250.20">
    <property type="entry name" value="MFS general substrate transporter like domains"/>
    <property type="match status" value="1"/>
</dbReference>
<feature type="domain" description="Major facilitator superfamily (MFS) profile" evidence="6">
    <location>
        <begin position="24"/>
        <end position="397"/>
    </location>
</feature>
<dbReference type="GO" id="GO:0016020">
    <property type="term" value="C:membrane"/>
    <property type="evidence" value="ECO:0007669"/>
    <property type="project" value="UniProtKB-SubCell"/>
</dbReference>
<reference evidence="7 8" key="1">
    <citation type="submission" date="2019-09" db="EMBL/GenBank/DDBJ databases">
        <title>Complete genome sequence of Arachidicoccus sp. B3-10 isolated from apple orchard soil.</title>
        <authorList>
            <person name="Kim H.S."/>
            <person name="Han K.-I."/>
            <person name="Suh M.K."/>
            <person name="Lee K.C."/>
            <person name="Eom M.K."/>
            <person name="Kim J.-S."/>
            <person name="Kang S.W."/>
            <person name="Sin Y."/>
            <person name="Lee J.-S."/>
        </authorList>
    </citation>
    <scope>NUCLEOTIDE SEQUENCE [LARGE SCALE GENOMIC DNA]</scope>
    <source>
        <strain evidence="7 8">B3-10</strain>
    </source>
</reference>
<dbReference type="PANTHER" id="PTHR23514:SF13">
    <property type="entry name" value="INNER MEMBRANE PROTEIN YBJJ"/>
    <property type="match status" value="1"/>
</dbReference>
<dbReference type="InterPro" id="IPR020846">
    <property type="entry name" value="MFS_dom"/>
</dbReference>
<feature type="transmembrane region" description="Helical" evidence="5">
    <location>
        <begin position="153"/>
        <end position="172"/>
    </location>
</feature>
<dbReference type="AlphaFoldDB" id="A0A5P2G6F3"/>
<dbReference type="PROSITE" id="PS50850">
    <property type="entry name" value="MFS"/>
    <property type="match status" value="1"/>
</dbReference>
<keyword evidence="2 5" id="KW-0812">Transmembrane</keyword>
<evidence type="ECO:0000256" key="2">
    <source>
        <dbReference type="ARBA" id="ARBA00022692"/>
    </source>
</evidence>
<accession>A0A5P2G6F3</accession>
<feature type="transmembrane region" description="Helical" evidence="5">
    <location>
        <begin position="261"/>
        <end position="277"/>
    </location>
</feature>
<dbReference type="KEGG" id="arac:E0W69_004020"/>
<dbReference type="Proteomes" id="UP000292424">
    <property type="component" value="Chromosome"/>
</dbReference>
<protein>
    <submittedName>
        <fullName evidence="7">MFS transporter</fullName>
    </submittedName>
</protein>
<feature type="transmembrane region" description="Helical" evidence="5">
    <location>
        <begin position="313"/>
        <end position="332"/>
    </location>
</feature>
<dbReference type="OrthoDB" id="9809599at2"/>
<feature type="transmembrane region" description="Helical" evidence="5">
    <location>
        <begin position="220"/>
        <end position="241"/>
    </location>
</feature>
<keyword evidence="3 5" id="KW-1133">Transmembrane helix</keyword>
<evidence type="ECO:0000313" key="8">
    <source>
        <dbReference type="Proteomes" id="UP000292424"/>
    </source>
</evidence>
<evidence type="ECO:0000313" key="7">
    <source>
        <dbReference type="EMBL" id="QES90907.1"/>
    </source>
</evidence>
<feature type="transmembrane region" description="Helical" evidence="5">
    <location>
        <begin position="113"/>
        <end position="132"/>
    </location>
</feature>
<feature type="transmembrane region" description="Helical" evidence="5">
    <location>
        <begin position="24"/>
        <end position="43"/>
    </location>
</feature>
<dbReference type="SUPFAM" id="SSF103473">
    <property type="entry name" value="MFS general substrate transporter"/>
    <property type="match status" value="1"/>
</dbReference>
<sequence>MATNSATSIEKSLSPQLQKTKIRVRFAVAIFYFFQGLCFASWASRIPYIKSTIGITDGQMGSILLALPAGQLITMPISAYLVDKYGSKNVLKFGLPLYAIALTFLGLAPTKLLLSLGLFIFGVFGNFCNISVNTQGVNAERMYHRPIMATFHGAWSIAGFTGAIIGLLMSKFTIVPEIHFWIIAILSIIGMLMNVKYLMQDGIKKITANKEKKSMLANMDSTIIQLGVIGFFAMACEGAMFDWSGVYFKEIVKVKQGWESVGYACFMVMMATGRFVGDKVVAKFGRKKLMQVCGVLIMIGLLVAVIFPYFLSASFGFILVGFGVSTNIPNVYSVAGNQTKIPSSAALAAVSSISYLGFLMGPPLIGYTSQLFNLRLSYTIIAIFGLCITIMVTRLKVIK</sequence>
<dbReference type="GO" id="GO:0022857">
    <property type="term" value="F:transmembrane transporter activity"/>
    <property type="evidence" value="ECO:0007669"/>
    <property type="project" value="InterPro"/>
</dbReference>
<name>A0A5P2G6F3_9BACT</name>
<dbReference type="CDD" id="cd17393">
    <property type="entry name" value="MFS_MosC_like"/>
    <property type="match status" value="1"/>
</dbReference>
<dbReference type="InterPro" id="IPR036259">
    <property type="entry name" value="MFS_trans_sf"/>
</dbReference>
<feature type="transmembrane region" description="Helical" evidence="5">
    <location>
        <begin position="89"/>
        <end position="107"/>
    </location>
</feature>
<evidence type="ECO:0000256" key="4">
    <source>
        <dbReference type="ARBA" id="ARBA00023136"/>
    </source>
</evidence>
<evidence type="ECO:0000256" key="1">
    <source>
        <dbReference type="ARBA" id="ARBA00004141"/>
    </source>
</evidence>
<gene>
    <name evidence="7" type="ORF">E0W69_004020</name>
</gene>
<feature type="transmembrane region" description="Helical" evidence="5">
    <location>
        <begin position="178"/>
        <end position="199"/>
    </location>
</feature>
<evidence type="ECO:0000256" key="3">
    <source>
        <dbReference type="ARBA" id="ARBA00022989"/>
    </source>
</evidence>
<feature type="transmembrane region" description="Helical" evidence="5">
    <location>
        <begin position="344"/>
        <end position="364"/>
    </location>
</feature>
<feature type="transmembrane region" description="Helical" evidence="5">
    <location>
        <begin position="289"/>
        <end position="307"/>
    </location>
</feature>
<dbReference type="InterPro" id="IPR011701">
    <property type="entry name" value="MFS"/>
</dbReference>
<keyword evidence="8" id="KW-1185">Reference proteome</keyword>
<feature type="transmembrane region" description="Helical" evidence="5">
    <location>
        <begin position="376"/>
        <end position="395"/>
    </location>
</feature>
<proteinExistence type="predicted"/>
<feature type="transmembrane region" description="Helical" evidence="5">
    <location>
        <begin position="63"/>
        <end position="82"/>
    </location>
</feature>
<comment type="subcellular location">
    <subcellularLocation>
        <location evidence="1">Membrane</location>
        <topology evidence="1">Multi-pass membrane protein</topology>
    </subcellularLocation>
</comment>
<dbReference type="EMBL" id="CP044016">
    <property type="protein sequence ID" value="QES90907.1"/>
    <property type="molecule type" value="Genomic_DNA"/>
</dbReference>
<dbReference type="PANTHER" id="PTHR23514">
    <property type="entry name" value="BYPASS OF STOP CODON PROTEIN 6"/>
    <property type="match status" value="1"/>
</dbReference>
<dbReference type="InterPro" id="IPR051788">
    <property type="entry name" value="MFS_Transporter"/>
</dbReference>
<evidence type="ECO:0000259" key="6">
    <source>
        <dbReference type="PROSITE" id="PS50850"/>
    </source>
</evidence>
<keyword evidence="4 5" id="KW-0472">Membrane</keyword>
<organism evidence="7 8">
    <name type="scientific">Rhizosphaericola mali</name>
    <dbReference type="NCBI Taxonomy" id="2545455"/>
    <lineage>
        <taxon>Bacteria</taxon>
        <taxon>Pseudomonadati</taxon>
        <taxon>Bacteroidota</taxon>
        <taxon>Chitinophagia</taxon>
        <taxon>Chitinophagales</taxon>
        <taxon>Chitinophagaceae</taxon>
        <taxon>Rhizosphaericola</taxon>
    </lineage>
</organism>